<evidence type="ECO:0000313" key="2">
    <source>
        <dbReference type="EMBL" id="OQM74856.1"/>
    </source>
</evidence>
<sequence>MNAEPRVSALAGGAGTTHVIALGTVSRGDEFADGGNVADKVRQEVHGTQSLSRSDPARSENDISVEL</sequence>
<organism evidence="2 3">
    <name type="scientific">Manganibacter manganicus</name>
    <dbReference type="NCBI Taxonomy" id="1873176"/>
    <lineage>
        <taxon>Bacteria</taxon>
        <taxon>Pseudomonadati</taxon>
        <taxon>Pseudomonadota</taxon>
        <taxon>Alphaproteobacteria</taxon>
        <taxon>Hyphomicrobiales</taxon>
        <taxon>Phyllobacteriaceae</taxon>
        <taxon>Manganibacter</taxon>
    </lineage>
</organism>
<dbReference type="STRING" id="1873176.BFN67_04310"/>
<accession>A0A1V8RNU3</accession>
<protein>
    <submittedName>
        <fullName evidence="2">Uncharacterized protein</fullName>
    </submittedName>
</protein>
<evidence type="ECO:0000256" key="1">
    <source>
        <dbReference type="SAM" id="MobiDB-lite"/>
    </source>
</evidence>
<keyword evidence="3" id="KW-1185">Reference proteome</keyword>
<name>A0A1V8RNU3_9HYPH</name>
<gene>
    <name evidence="2" type="ORF">BFN67_04310</name>
</gene>
<dbReference type="Proteomes" id="UP000191905">
    <property type="component" value="Unassembled WGS sequence"/>
</dbReference>
<proteinExistence type="predicted"/>
<reference evidence="2 3" key="1">
    <citation type="journal article" date="2016" name="Int. J. Syst. Evol. Microbiol.">
        <title>Pseudaminobacter manganicus sp. nov., isolated from sludge of a manganese mine.</title>
        <authorList>
            <person name="Li J."/>
            <person name="Huang J."/>
            <person name="Liao S."/>
            <person name="Wang G."/>
        </authorList>
    </citation>
    <scope>NUCLEOTIDE SEQUENCE [LARGE SCALE GENOMIC DNA]</scope>
    <source>
        <strain evidence="2 3">JH-7</strain>
    </source>
</reference>
<feature type="region of interest" description="Disordered" evidence="1">
    <location>
        <begin position="41"/>
        <end position="67"/>
    </location>
</feature>
<dbReference type="AlphaFoldDB" id="A0A1V8RNU3"/>
<evidence type="ECO:0000313" key="3">
    <source>
        <dbReference type="Proteomes" id="UP000191905"/>
    </source>
</evidence>
<dbReference type="EMBL" id="MDET01000023">
    <property type="protein sequence ID" value="OQM74856.1"/>
    <property type="molecule type" value="Genomic_DNA"/>
</dbReference>
<comment type="caution">
    <text evidence="2">The sequence shown here is derived from an EMBL/GenBank/DDBJ whole genome shotgun (WGS) entry which is preliminary data.</text>
</comment>